<dbReference type="GO" id="GO:0006285">
    <property type="term" value="P:base-excision repair, AP site formation"/>
    <property type="evidence" value="ECO:0007669"/>
    <property type="project" value="TreeGrafter"/>
</dbReference>
<feature type="domain" description="HTH araC/xylS-type" evidence="15">
    <location>
        <begin position="85"/>
        <end position="183"/>
    </location>
</feature>
<dbReference type="GO" id="GO:0008725">
    <property type="term" value="F:DNA-3-methyladenine glycosylase activity"/>
    <property type="evidence" value="ECO:0007669"/>
    <property type="project" value="TreeGrafter"/>
</dbReference>
<dbReference type="Gene3D" id="1.10.10.60">
    <property type="entry name" value="Homeodomain-like"/>
    <property type="match status" value="1"/>
</dbReference>
<dbReference type="SUPFAM" id="SSF48150">
    <property type="entry name" value="DNA-glycosylase"/>
    <property type="match status" value="1"/>
</dbReference>
<dbReference type="GO" id="GO:0008270">
    <property type="term" value="F:zinc ion binding"/>
    <property type="evidence" value="ECO:0007669"/>
    <property type="project" value="InterPro"/>
</dbReference>
<dbReference type="Pfam" id="PF12833">
    <property type="entry name" value="HTH_18"/>
    <property type="match status" value="1"/>
</dbReference>
<dbReference type="InterPro" id="IPR011257">
    <property type="entry name" value="DNA_glycosylase"/>
</dbReference>
<dbReference type="PANTHER" id="PTHR43003">
    <property type="entry name" value="DNA-3-METHYLADENINE GLYCOSYLASE"/>
    <property type="match status" value="1"/>
</dbReference>
<dbReference type="AlphaFoldDB" id="A0A495ESY0"/>
<comment type="catalytic activity">
    <reaction evidence="1">
        <text>Hydrolysis of alkylated DNA, releasing 3-methyladenine, 3-methylguanine, 7-methylguanine and 7-methyladenine.</text>
        <dbReference type="EC" id="3.2.2.21"/>
    </reaction>
</comment>
<protein>
    <recommendedName>
        <fullName evidence="3">DNA-3-methyladenine glycosylase II</fullName>
        <ecNumber evidence="3">3.2.2.21</ecNumber>
    </recommendedName>
</protein>
<evidence type="ECO:0000256" key="9">
    <source>
        <dbReference type="ARBA" id="ARBA00023015"/>
    </source>
</evidence>
<dbReference type="FunFam" id="3.40.10.10:FF:000001">
    <property type="entry name" value="DNA-3-methyladenine glycosylase 2"/>
    <property type="match status" value="1"/>
</dbReference>
<dbReference type="InterPro" id="IPR035451">
    <property type="entry name" value="Ada-like_dom_sf"/>
</dbReference>
<dbReference type="GO" id="GO:0032259">
    <property type="term" value="P:methylation"/>
    <property type="evidence" value="ECO:0007669"/>
    <property type="project" value="UniProtKB-KW"/>
</dbReference>
<keyword evidence="8" id="KW-0862">Zinc</keyword>
<dbReference type="SMART" id="SM01009">
    <property type="entry name" value="AlkA_N"/>
    <property type="match status" value="1"/>
</dbReference>
<dbReference type="InterPro" id="IPR037046">
    <property type="entry name" value="AlkA_N_sf"/>
</dbReference>
<dbReference type="InterPro" id="IPR023170">
    <property type="entry name" value="HhH_base_excis_C"/>
</dbReference>
<evidence type="ECO:0000256" key="10">
    <source>
        <dbReference type="ARBA" id="ARBA00023125"/>
    </source>
</evidence>
<dbReference type="Gene3D" id="1.10.340.30">
    <property type="entry name" value="Hypothetical protein, domain 2"/>
    <property type="match status" value="1"/>
</dbReference>
<dbReference type="InterPro" id="IPR010316">
    <property type="entry name" value="AlkA_N"/>
</dbReference>
<feature type="region of interest" description="Disordered" evidence="14">
    <location>
        <begin position="483"/>
        <end position="523"/>
    </location>
</feature>
<dbReference type="Gene3D" id="1.10.1670.10">
    <property type="entry name" value="Helix-hairpin-Helix base-excision DNA repair enzymes (C-terminal)"/>
    <property type="match status" value="1"/>
</dbReference>
<evidence type="ECO:0000256" key="6">
    <source>
        <dbReference type="ARBA" id="ARBA00022723"/>
    </source>
</evidence>
<keyword evidence="6" id="KW-0479">Metal-binding</keyword>
<keyword evidence="7" id="KW-0227">DNA damage</keyword>
<dbReference type="Proteomes" id="UP000276055">
    <property type="component" value="Unassembled WGS sequence"/>
</dbReference>
<evidence type="ECO:0000259" key="15">
    <source>
        <dbReference type="PROSITE" id="PS01124"/>
    </source>
</evidence>
<dbReference type="SMART" id="SM00478">
    <property type="entry name" value="ENDO3c"/>
    <property type="match status" value="1"/>
</dbReference>
<keyword evidence="4" id="KW-0489">Methyltransferase</keyword>
<keyword evidence="13" id="KW-0234">DNA repair</keyword>
<dbReference type="GO" id="GO:0032131">
    <property type="term" value="F:alkylated DNA binding"/>
    <property type="evidence" value="ECO:0007669"/>
    <property type="project" value="TreeGrafter"/>
</dbReference>
<evidence type="ECO:0000256" key="8">
    <source>
        <dbReference type="ARBA" id="ARBA00022833"/>
    </source>
</evidence>
<dbReference type="SUPFAM" id="SSF46689">
    <property type="entry name" value="Homeodomain-like"/>
    <property type="match status" value="1"/>
</dbReference>
<dbReference type="PROSITE" id="PS01124">
    <property type="entry name" value="HTH_ARAC_FAMILY_2"/>
    <property type="match status" value="1"/>
</dbReference>
<evidence type="ECO:0000256" key="13">
    <source>
        <dbReference type="ARBA" id="ARBA00023204"/>
    </source>
</evidence>
<dbReference type="SUPFAM" id="SSF55945">
    <property type="entry name" value="TATA-box binding protein-like"/>
    <property type="match status" value="1"/>
</dbReference>
<sequence length="523" mass="56113">MDFWQRYRAIDARDTRFDGQFYTAVRTTGIYCRPSCPARTPKADNVTFYETSAAAHDAGYRACKRCLPEAVPGTPAWNLRSDIAGRAMRLINDGVINRDGVEGLASRLGYSSRQLNRILSHELGAGPLSLARASRAQTARTLLVSTGMKVSDIAFAAGFSSVRQFNETIGEVFAMTPSALRATARHHRAPAATTALTLNLPYREPFDPGVFDFLAVRAIPGIEEGTASSYARTLRLPHGDARFRVDYNAGAAGRPLVLTIGAVDLRDLASLLSRVRRLLDLDADPVAIDAALAADPRLTDTVTRTPGIRMPGAVDPQELLIRAMIGQQITVAAARTALVQLSATGSESLVPADGLHRLFPTPAQIAETGFELLRGPQRRIDSVRDAAAAMASGDLDFGYGDDVRGLEAKLLPLAGVGPWTVGYVAMRVIGAPDVFLANDAAVRNGIRSLVQTPDGAALTPDFREVSPWRSYATMHLWRAAAAAQAAARKPSKTSTKTSTQSSMTTSTHTAPQLPQQTPKKAKP</sequence>
<evidence type="ECO:0000256" key="14">
    <source>
        <dbReference type="SAM" id="MobiDB-lite"/>
    </source>
</evidence>
<evidence type="ECO:0000313" key="16">
    <source>
        <dbReference type="EMBL" id="RKR19731.1"/>
    </source>
</evidence>
<dbReference type="PANTHER" id="PTHR43003:SF13">
    <property type="entry name" value="DNA-3-METHYLADENINE GLYCOSYLASE 2"/>
    <property type="match status" value="1"/>
</dbReference>
<keyword evidence="9" id="KW-0805">Transcription regulation</keyword>
<feature type="compositionally biased region" description="Low complexity" evidence="14">
    <location>
        <begin position="483"/>
        <end position="509"/>
    </location>
</feature>
<dbReference type="InterPro" id="IPR051912">
    <property type="entry name" value="Alkylbase_DNA_Glycosylase/TA"/>
</dbReference>
<evidence type="ECO:0000256" key="2">
    <source>
        <dbReference type="ARBA" id="ARBA00001947"/>
    </source>
</evidence>
<evidence type="ECO:0000256" key="12">
    <source>
        <dbReference type="ARBA" id="ARBA00023163"/>
    </source>
</evidence>
<evidence type="ECO:0000256" key="3">
    <source>
        <dbReference type="ARBA" id="ARBA00012000"/>
    </source>
</evidence>
<dbReference type="EMBL" id="RBIR01000004">
    <property type="protein sequence ID" value="RKR19731.1"/>
    <property type="molecule type" value="Genomic_DNA"/>
</dbReference>
<dbReference type="RefSeq" id="WP_120954043.1">
    <property type="nucleotide sequence ID" value="NZ_RBIR01000004.1"/>
</dbReference>
<dbReference type="GO" id="GO:0008168">
    <property type="term" value="F:methyltransferase activity"/>
    <property type="evidence" value="ECO:0007669"/>
    <property type="project" value="UniProtKB-KW"/>
</dbReference>
<accession>A0A495ESY0</accession>
<dbReference type="Pfam" id="PF06029">
    <property type="entry name" value="AlkA_N"/>
    <property type="match status" value="1"/>
</dbReference>
<keyword evidence="10" id="KW-0238">DNA-binding</keyword>
<dbReference type="GO" id="GO:0005737">
    <property type="term" value="C:cytoplasm"/>
    <property type="evidence" value="ECO:0007669"/>
    <property type="project" value="TreeGrafter"/>
</dbReference>
<dbReference type="PROSITE" id="PS00041">
    <property type="entry name" value="HTH_ARAC_FAMILY_1"/>
    <property type="match status" value="1"/>
</dbReference>
<dbReference type="InterPro" id="IPR003265">
    <property type="entry name" value="HhH-GPD_domain"/>
</dbReference>
<dbReference type="InterPro" id="IPR004026">
    <property type="entry name" value="Ada_DNA_repair_Zn-bd"/>
</dbReference>
<evidence type="ECO:0000256" key="5">
    <source>
        <dbReference type="ARBA" id="ARBA00022679"/>
    </source>
</evidence>
<evidence type="ECO:0000256" key="7">
    <source>
        <dbReference type="ARBA" id="ARBA00022763"/>
    </source>
</evidence>
<keyword evidence="11" id="KW-0010">Activator</keyword>
<dbReference type="Pfam" id="PF02805">
    <property type="entry name" value="Ada_Zn_binding"/>
    <property type="match status" value="1"/>
</dbReference>
<dbReference type="EC" id="3.2.2.21" evidence="3"/>
<keyword evidence="5" id="KW-0808">Transferase</keyword>
<comment type="cofactor">
    <cofactor evidence="2">
        <name>Zn(2+)</name>
        <dbReference type="ChEBI" id="CHEBI:29105"/>
    </cofactor>
</comment>
<dbReference type="Gene3D" id="3.30.310.20">
    <property type="entry name" value="DNA-3-methyladenine glycosylase AlkA, N-terminal domain"/>
    <property type="match status" value="1"/>
</dbReference>
<dbReference type="GO" id="GO:0032993">
    <property type="term" value="C:protein-DNA complex"/>
    <property type="evidence" value="ECO:0007669"/>
    <property type="project" value="TreeGrafter"/>
</dbReference>
<dbReference type="OrthoDB" id="9811249at2"/>
<dbReference type="InterPro" id="IPR018062">
    <property type="entry name" value="HTH_AraC-typ_CS"/>
</dbReference>
<dbReference type="GO" id="GO:0003700">
    <property type="term" value="F:DNA-binding transcription factor activity"/>
    <property type="evidence" value="ECO:0007669"/>
    <property type="project" value="InterPro"/>
</dbReference>
<dbReference type="SMART" id="SM00342">
    <property type="entry name" value="HTH_ARAC"/>
    <property type="match status" value="1"/>
</dbReference>
<evidence type="ECO:0000256" key="4">
    <source>
        <dbReference type="ARBA" id="ARBA00022603"/>
    </source>
</evidence>
<dbReference type="InterPro" id="IPR018060">
    <property type="entry name" value="HTH_AraC"/>
</dbReference>
<dbReference type="CDD" id="cd00056">
    <property type="entry name" value="ENDO3c"/>
    <property type="match status" value="1"/>
</dbReference>
<keyword evidence="12" id="KW-0804">Transcription</keyword>
<dbReference type="GO" id="GO:0043565">
    <property type="term" value="F:sequence-specific DNA binding"/>
    <property type="evidence" value="ECO:0007669"/>
    <property type="project" value="InterPro"/>
</dbReference>
<dbReference type="Gene3D" id="3.40.10.10">
    <property type="entry name" value="DNA Methylphosphotriester Repair Domain"/>
    <property type="match status" value="1"/>
</dbReference>
<dbReference type="InterPro" id="IPR009057">
    <property type="entry name" value="Homeodomain-like_sf"/>
</dbReference>
<organism evidence="16 17">
    <name type="scientific">Arthrobacter oryzae</name>
    <dbReference type="NCBI Taxonomy" id="409290"/>
    <lineage>
        <taxon>Bacteria</taxon>
        <taxon>Bacillati</taxon>
        <taxon>Actinomycetota</taxon>
        <taxon>Actinomycetes</taxon>
        <taxon>Micrococcales</taxon>
        <taxon>Micrococcaceae</taxon>
        <taxon>Arthrobacter</taxon>
    </lineage>
</organism>
<reference evidence="16 17" key="1">
    <citation type="submission" date="2018-10" db="EMBL/GenBank/DDBJ databases">
        <title>Genomic Encyclopedia of Type Strains, Phase IV (KMG-IV): sequencing the most valuable type-strain genomes for metagenomic binning, comparative biology and taxonomic classification.</title>
        <authorList>
            <person name="Goeker M."/>
        </authorList>
    </citation>
    <scope>NUCLEOTIDE SEQUENCE [LARGE SCALE GENOMIC DNA]</scope>
    <source>
        <strain evidence="16 17">DSM 25586</strain>
    </source>
</reference>
<dbReference type="SUPFAM" id="SSF57884">
    <property type="entry name" value="Ada DNA repair protein, N-terminal domain (N-Ada 10)"/>
    <property type="match status" value="1"/>
</dbReference>
<dbReference type="GO" id="GO:0043916">
    <property type="term" value="F:DNA-7-methylguanine glycosylase activity"/>
    <property type="evidence" value="ECO:0007669"/>
    <property type="project" value="TreeGrafter"/>
</dbReference>
<name>A0A495ESY0_9MICC</name>
<gene>
    <name evidence="16" type="ORF">C8D78_2483</name>
</gene>
<evidence type="ECO:0000256" key="1">
    <source>
        <dbReference type="ARBA" id="ARBA00000086"/>
    </source>
</evidence>
<feature type="compositionally biased region" description="Polar residues" evidence="14">
    <location>
        <begin position="510"/>
        <end position="523"/>
    </location>
</feature>
<comment type="caution">
    <text evidence="16">The sequence shown here is derived from an EMBL/GenBank/DDBJ whole genome shotgun (WGS) entry which is preliminary data.</text>
</comment>
<evidence type="ECO:0000313" key="17">
    <source>
        <dbReference type="Proteomes" id="UP000276055"/>
    </source>
</evidence>
<evidence type="ECO:0000256" key="11">
    <source>
        <dbReference type="ARBA" id="ARBA00023159"/>
    </source>
</evidence>
<proteinExistence type="predicted"/>
<dbReference type="GO" id="GO:0006307">
    <property type="term" value="P:DNA alkylation repair"/>
    <property type="evidence" value="ECO:0007669"/>
    <property type="project" value="TreeGrafter"/>
</dbReference>